<evidence type="ECO:0000313" key="2">
    <source>
        <dbReference type="EMBL" id="KAK9880446.1"/>
    </source>
</evidence>
<gene>
    <name evidence="2" type="ORF">WA026_011692</name>
</gene>
<reference evidence="2 3" key="1">
    <citation type="submission" date="2023-03" db="EMBL/GenBank/DDBJ databases">
        <title>Genome insight into feeding habits of ladybird beetles.</title>
        <authorList>
            <person name="Li H.-S."/>
            <person name="Huang Y.-H."/>
            <person name="Pang H."/>
        </authorList>
    </citation>
    <scope>NUCLEOTIDE SEQUENCE [LARGE SCALE GENOMIC DNA]</scope>
    <source>
        <strain evidence="2">SYSU_2023b</strain>
        <tissue evidence="2">Whole body</tissue>
    </source>
</reference>
<accession>A0AAW1UHV4</accession>
<evidence type="ECO:0000256" key="1">
    <source>
        <dbReference type="SAM" id="Coils"/>
    </source>
</evidence>
<dbReference type="Proteomes" id="UP001431783">
    <property type="component" value="Unassembled WGS sequence"/>
</dbReference>
<protein>
    <submittedName>
        <fullName evidence="2">Uncharacterized protein</fullName>
    </submittedName>
</protein>
<dbReference type="EMBL" id="JARQZJ010000065">
    <property type="protein sequence ID" value="KAK9880446.1"/>
    <property type="molecule type" value="Genomic_DNA"/>
</dbReference>
<evidence type="ECO:0000313" key="3">
    <source>
        <dbReference type="Proteomes" id="UP001431783"/>
    </source>
</evidence>
<comment type="caution">
    <text evidence="2">The sequence shown here is derived from an EMBL/GenBank/DDBJ whole genome shotgun (WGS) entry which is preliminary data.</text>
</comment>
<dbReference type="AlphaFoldDB" id="A0AAW1UHV4"/>
<sequence>MDLTNRLQESFSKLGYFGTIPIPPQKNPSTSFIWEQFIRNVKPKNQVDTCRKNIIINRLQKKLSVENYPIQEIQVYNELKAVKENIEVVKKRIQEKQNREAFLREANKSNYLQITSLKDHIEEKKIKLHALKLKATDMRSRLELMDTTKTKGIALVSDDNSLSPENVTNILKTLVETIEKLSPKCSSTHQDKYMMSSYHNISRIQTPRKKCHSTIKKNKVNIPRFQRFSSCVK</sequence>
<proteinExistence type="predicted"/>
<keyword evidence="1" id="KW-0175">Coiled coil</keyword>
<feature type="coiled-coil region" evidence="1">
    <location>
        <begin position="76"/>
        <end position="134"/>
    </location>
</feature>
<keyword evidence="3" id="KW-1185">Reference proteome</keyword>
<organism evidence="2 3">
    <name type="scientific">Henosepilachna vigintioctopunctata</name>
    <dbReference type="NCBI Taxonomy" id="420089"/>
    <lineage>
        <taxon>Eukaryota</taxon>
        <taxon>Metazoa</taxon>
        <taxon>Ecdysozoa</taxon>
        <taxon>Arthropoda</taxon>
        <taxon>Hexapoda</taxon>
        <taxon>Insecta</taxon>
        <taxon>Pterygota</taxon>
        <taxon>Neoptera</taxon>
        <taxon>Endopterygota</taxon>
        <taxon>Coleoptera</taxon>
        <taxon>Polyphaga</taxon>
        <taxon>Cucujiformia</taxon>
        <taxon>Coccinelloidea</taxon>
        <taxon>Coccinellidae</taxon>
        <taxon>Epilachninae</taxon>
        <taxon>Epilachnini</taxon>
        <taxon>Henosepilachna</taxon>
    </lineage>
</organism>
<name>A0AAW1UHV4_9CUCU</name>